<sequence>MRKLFMLLFLLAISFSFAINVLIPVGPTVVAFVGLLEKKVSSEVELKIDFWRTLDQVSAQVAAKNVDLIVLPVSIGASLYSKGIDLKLAGVILWKAFYVVTKDFDLTDLKTLSGQEIYTPQGKGQTGDVLIRYSLEQVGLKPDIDVKIRYATPPEIVSLMSAGKVRVAVLPEPFVTLALKQAQSRIEYDLQELWSNYTQLPARVPITGLFVTKNLDEATLYKAMTAIENSLRYAMENRHEAAALSVPYLGGMPAQIIEESLTRTLYEYKRANEVASEVIQYLKITQQVDPSAMPSIPDEKFFAF</sequence>
<dbReference type="PANTHER" id="PTHR30024:SF46">
    <property type="entry name" value="ABC TRANSPORTER, SUBSTRATE-BINDING LIPOPROTEIN"/>
    <property type="match status" value="1"/>
</dbReference>
<evidence type="ECO:0000313" key="2">
    <source>
        <dbReference type="Proteomes" id="UP000077469"/>
    </source>
</evidence>
<dbReference type="OrthoDB" id="9814375at2"/>
<dbReference type="PANTHER" id="PTHR30024">
    <property type="entry name" value="ALIPHATIC SULFONATES-BINDING PROTEIN-RELATED"/>
    <property type="match status" value="1"/>
</dbReference>
<dbReference type="PaxDb" id="1123384-AJ81_00100"/>
<dbReference type="KEGG" id="phy:AJ81_00100"/>
<keyword evidence="2" id="KW-1185">Reference proteome</keyword>
<protein>
    <submittedName>
        <fullName evidence="1">Sulfonate transporter substrate-binding protein</fullName>
    </submittedName>
</protein>
<dbReference type="EMBL" id="CP007141">
    <property type="protein sequence ID" value="AJC72861.1"/>
    <property type="molecule type" value="Genomic_DNA"/>
</dbReference>
<reference evidence="1 2" key="1">
    <citation type="submission" date="2014-01" db="EMBL/GenBank/DDBJ databases">
        <title>Genome sequencing of Thermotog hypogea.</title>
        <authorList>
            <person name="Zhang X."/>
            <person name="Alvare G."/>
            <person name="Fristensky B."/>
            <person name="Chen L."/>
            <person name="Suen T."/>
            <person name="Chen Q."/>
            <person name="Ma K."/>
        </authorList>
    </citation>
    <scope>NUCLEOTIDE SEQUENCE [LARGE SCALE GENOMIC DNA]</scope>
    <source>
        <strain evidence="1 2">DSM 11164</strain>
    </source>
</reference>
<evidence type="ECO:0000313" key="1">
    <source>
        <dbReference type="EMBL" id="AJC72861.1"/>
    </source>
</evidence>
<proteinExistence type="predicted"/>
<dbReference type="Pfam" id="PF13379">
    <property type="entry name" value="NMT1_2"/>
    <property type="match status" value="1"/>
</dbReference>
<organism evidence="1 2">
    <name type="scientific">Pseudothermotoga hypogea DSM 11164 = NBRC 106472</name>
    <dbReference type="NCBI Taxonomy" id="1123384"/>
    <lineage>
        <taxon>Bacteria</taxon>
        <taxon>Thermotogati</taxon>
        <taxon>Thermotogota</taxon>
        <taxon>Thermotogae</taxon>
        <taxon>Thermotogales</taxon>
        <taxon>Thermotogaceae</taxon>
        <taxon>Pseudothermotoga</taxon>
    </lineage>
</organism>
<gene>
    <name evidence="1" type="ORF">AJ81_00100</name>
</gene>
<dbReference type="InterPro" id="IPR027024">
    <property type="entry name" value="UCP027386_ABC_sbc_TM0202"/>
</dbReference>
<dbReference type="RefSeq" id="WP_031502932.1">
    <property type="nucleotide sequence ID" value="NC_022795.1"/>
</dbReference>
<dbReference type="STRING" id="1123384.AJ81_00100"/>
<dbReference type="PATRIC" id="fig|1123384.7.peg.20"/>
<accession>A0A0X1KNM6</accession>
<name>A0A0X1KNM6_9THEM</name>
<dbReference type="Proteomes" id="UP000077469">
    <property type="component" value="Chromosome"/>
</dbReference>
<dbReference type="PIRSF" id="PIRSF027386">
    <property type="entry name" value="UCP027386_ABC_sbc_TM0202"/>
    <property type="match status" value="1"/>
</dbReference>
<dbReference type="AlphaFoldDB" id="A0A0X1KNM6"/>
<dbReference type="SUPFAM" id="SSF53850">
    <property type="entry name" value="Periplasmic binding protein-like II"/>
    <property type="match status" value="1"/>
</dbReference>
<dbReference type="Gene3D" id="3.40.190.10">
    <property type="entry name" value="Periplasmic binding protein-like II"/>
    <property type="match status" value="2"/>
</dbReference>